<dbReference type="GO" id="GO:0045892">
    <property type="term" value="P:negative regulation of DNA-templated transcription"/>
    <property type="evidence" value="ECO:0007669"/>
    <property type="project" value="TreeGrafter"/>
</dbReference>
<evidence type="ECO:0000256" key="2">
    <source>
        <dbReference type="ARBA" id="ARBA00023125"/>
    </source>
</evidence>
<proteinExistence type="predicted"/>
<feature type="domain" description="IclR-ED" evidence="5">
    <location>
        <begin position="71"/>
        <end position="254"/>
    </location>
</feature>
<reference evidence="6 7" key="1">
    <citation type="submission" date="2021-03" db="EMBL/GenBank/DDBJ databases">
        <title>Haloterrigena longa sp. nov. and Haloterrigena limicola sp. nov., extremely halophilic archaea isolated from a salt lake.</title>
        <authorList>
            <person name="Henglin C."/>
        </authorList>
    </citation>
    <scope>NUCLEOTIDE SEQUENCE [LARGE SCALE GENOMIC DNA]</scope>
    <source>
        <strain evidence="6 7">KZCA68</strain>
    </source>
</reference>
<keyword evidence="1" id="KW-0805">Transcription regulation</keyword>
<dbReference type="GeneID" id="63187613"/>
<dbReference type="InterPro" id="IPR036388">
    <property type="entry name" value="WH-like_DNA-bd_sf"/>
</dbReference>
<dbReference type="RefSeq" id="WP_207287290.1">
    <property type="nucleotide sequence ID" value="NZ_CP071462.1"/>
</dbReference>
<protein>
    <submittedName>
        <fullName evidence="6">IclR family transcriptional regulator</fullName>
    </submittedName>
</protein>
<dbReference type="GO" id="GO:0003700">
    <property type="term" value="F:DNA-binding transcription factor activity"/>
    <property type="evidence" value="ECO:0007669"/>
    <property type="project" value="TreeGrafter"/>
</dbReference>
<name>A0A8A2VHM0_9EURY</name>
<dbReference type="Gene3D" id="3.30.450.40">
    <property type="match status" value="1"/>
</dbReference>
<dbReference type="GO" id="GO:0003677">
    <property type="term" value="F:DNA binding"/>
    <property type="evidence" value="ECO:0007669"/>
    <property type="project" value="UniProtKB-KW"/>
</dbReference>
<keyword evidence="7" id="KW-1185">Reference proteome</keyword>
<dbReference type="Gene3D" id="1.10.10.10">
    <property type="entry name" value="Winged helix-like DNA-binding domain superfamily/Winged helix DNA-binding domain"/>
    <property type="match status" value="1"/>
</dbReference>
<accession>A0A8A2VHM0</accession>
<dbReference type="PANTHER" id="PTHR30136">
    <property type="entry name" value="HELIX-TURN-HELIX TRANSCRIPTIONAL REGULATOR, ICLR FAMILY"/>
    <property type="match status" value="1"/>
</dbReference>
<dbReference type="KEGG" id="hakz:J0X25_09870"/>
<dbReference type="InterPro" id="IPR050707">
    <property type="entry name" value="HTH_MetabolicPath_Reg"/>
</dbReference>
<evidence type="ECO:0000256" key="1">
    <source>
        <dbReference type="ARBA" id="ARBA00023015"/>
    </source>
</evidence>
<dbReference type="SMART" id="SM00346">
    <property type="entry name" value="HTH_ICLR"/>
    <property type="match status" value="1"/>
</dbReference>
<dbReference type="Proteomes" id="UP000663203">
    <property type="component" value="Chromosome"/>
</dbReference>
<gene>
    <name evidence="6" type="ORF">J0X25_09870</name>
</gene>
<evidence type="ECO:0000313" key="7">
    <source>
        <dbReference type="Proteomes" id="UP000663203"/>
    </source>
</evidence>
<evidence type="ECO:0000313" key="6">
    <source>
        <dbReference type="EMBL" id="QSW97728.1"/>
    </source>
</evidence>
<dbReference type="EMBL" id="CP071462">
    <property type="protein sequence ID" value="QSW97728.1"/>
    <property type="molecule type" value="Genomic_DNA"/>
</dbReference>
<dbReference type="SUPFAM" id="SSF55781">
    <property type="entry name" value="GAF domain-like"/>
    <property type="match status" value="1"/>
</dbReference>
<dbReference type="InterPro" id="IPR036390">
    <property type="entry name" value="WH_DNA-bd_sf"/>
</dbReference>
<dbReference type="InterPro" id="IPR014757">
    <property type="entry name" value="Tscrpt_reg_IclR_C"/>
</dbReference>
<evidence type="ECO:0000259" key="5">
    <source>
        <dbReference type="PROSITE" id="PS51078"/>
    </source>
</evidence>
<dbReference type="Pfam" id="PF01614">
    <property type="entry name" value="IclR_C"/>
    <property type="match status" value="1"/>
</dbReference>
<dbReference type="AlphaFoldDB" id="A0A8A2VHM0"/>
<evidence type="ECO:0000259" key="4">
    <source>
        <dbReference type="PROSITE" id="PS51077"/>
    </source>
</evidence>
<dbReference type="SUPFAM" id="SSF46785">
    <property type="entry name" value="Winged helix' DNA-binding domain"/>
    <property type="match status" value="1"/>
</dbReference>
<dbReference type="PROSITE" id="PS51077">
    <property type="entry name" value="HTH_ICLR"/>
    <property type="match status" value="1"/>
</dbReference>
<dbReference type="PANTHER" id="PTHR30136:SF35">
    <property type="entry name" value="HTH-TYPE TRANSCRIPTIONAL REGULATOR RV1719"/>
    <property type="match status" value="1"/>
</dbReference>
<keyword evidence="2" id="KW-0238">DNA-binding</keyword>
<dbReference type="InterPro" id="IPR005471">
    <property type="entry name" value="Tscrpt_reg_IclR_N"/>
</dbReference>
<dbReference type="InterPro" id="IPR029016">
    <property type="entry name" value="GAF-like_dom_sf"/>
</dbReference>
<evidence type="ECO:0000256" key="3">
    <source>
        <dbReference type="ARBA" id="ARBA00023163"/>
    </source>
</evidence>
<feature type="domain" description="HTH iclR-type" evidence="4">
    <location>
        <begin position="11"/>
        <end position="70"/>
    </location>
</feature>
<sequence>MGTGGSPRRRVKTADTLFEIVDALQAMNGATLAELAAELDFAKSTLHSHLATLEHNEYVVRTGDEYELGLKFLDHGMFAKNGTAIARVGKPILEELAEETGEVAWIIVEEHGRAVYLEKAMGEKAVQTHASVGGRAQLHHLATGKVILAHLSEERIDEIIDRHGLPAQTPHTITDPDELRAELERIREEGVALNDRETVNGLRAIGAPVLSEETVHGAVCVSGPATRLTVERCHEEIEPLLLEATNELELKLQYPQN</sequence>
<dbReference type="Pfam" id="PF09339">
    <property type="entry name" value="HTH_IclR"/>
    <property type="match status" value="1"/>
</dbReference>
<dbReference type="PROSITE" id="PS51078">
    <property type="entry name" value="ICLR_ED"/>
    <property type="match status" value="1"/>
</dbReference>
<keyword evidence="3" id="KW-0804">Transcription</keyword>
<organism evidence="6 7">
    <name type="scientific">Haloterrigena alkaliphila</name>
    <dbReference type="NCBI Taxonomy" id="2816475"/>
    <lineage>
        <taxon>Archaea</taxon>
        <taxon>Methanobacteriati</taxon>
        <taxon>Methanobacteriota</taxon>
        <taxon>Stenosarchaea group</taxon>
        <taxon>Halobacteria</taxon>
        <taxon>Halobacteriales</taxon>
        <taxon>Natrialbaceae</taxon>
        <taxon>Haloterrigena</taxon>
    </lineage>
</organism>